<evidence type="ECO:0000259" key="2">
    <source>
        <dbReference type="Pfam" id="PF03432"/>
    </source>
</evidence>
<accession>A0A3N4Q1H9</accession>
<name>A0A3N4Q1H9_9BACT</name>
<dbReference type="InterPro" id="IPR005094">
    <property type="entry name" value="Endonuclease_MobA/VirD2"/>
</dbReference>
<evidence type="ECO:0000256" key="1">
    <source>
        <dbReference type="SAM" id="MobiDB-lite"/>
    </source>
</evidence>
<keyword evidence="4" id="KW-1185">Reference proteome</keyword>
<dbReference type="RefSeq" id="WP_123845960.1">
    <property type="nucleotide sequence ID" value="NZ_RPDH01000001.1"/>
</dbReference>
<dbReference type="OrthoDB" id="1525197at2"/>
<dbReference type="AlphaFoldDB" id="A0A3N4Q1H9"/>
<evidence type="ECO:0000313" key="3">
    <source>
        <dbReference type="EMBL" id="RPE13445.1"/>
    </source>
</evidence>
<protein>
    <recommendedName>
        <fullName evidence="2">MobA/VirD2-like nuclease domain-containing protein</fullName>
    </recommendedName>
</protein>
<dbReference type="Proteomes" id="UP000278351">
    <property type="component" value="Unassembled WGS sequence"/>
</dbReference>
<feature type="region of interest" description="Disordered" evidence="1">
    <location>
        <begin position="221"/>
        <end position="252"/>
    </location>
</feature>
<dbReference type="EMBL" id="RPDH01000001">
    <property type="protein sequence ID" value="RPE13445.1"/>
    <property type="molecule type" value="Genomic_DNA"/>
</dbReference>
<comment type="caution">
    <text evidence="3">The sequence shown here is derived from an EMBL/GenBank/DDBJ whole genome shotgun (WGS) entry which is preliminary data.</text>
</comment>
<dbReference type="Pfam" id="PF03432">
    <property type="entry name" value="Relaxase"/>
    <property type="match status" value="1"/>
</dbReference>
<reference evidence="3 4" key="1">
    <citation type="submission" date="2018-11" db="EMBL/GenBank/DDBJ databases">
        <title>Chitinophaga lutea sp.nov., isolate from arsenic contaminated soil.</title>
        <authorList>
            <person name="Zong Y."/>
        </authorList>
    </citation>
    <scope>NUCLEOTIDE SEQUENCE [LARGE SCALE GENOMIC DNA]</scope>
    <source>
        <strain evidence="3 4">ZY74</strain>
    </source>
</reference>
<feature type="region of interest" description="Disordered" evidence="1">
    <location>
        <begin position="282"/>
        <end position="303"/>
    </location>
</feature>
<feature type="domain" description="MobA/VirD2-like nuclease" evidence="2">
    <location>
        <begin position="3"/>
        <end position="126"/>
    </location>
</feature>
<gene>
    <name evidence="3" type="ORF">EGT74_07970</name>
</gene>
<organism evidence="3 4">
    <name type="scientific">Chitinophaga lutea</name>
    <dbReference type="NCBI Taxonomy" id="2488634"/>
    <lineage>
        <taxon>Bacteria</taxon>
        <taxon>Pseudomonadati</taxon>
        <taxon>Bacteroidota</taxon>
        <taxon>Chitinophagia</taxon>
        <taxon>Chitinophagales</taxon>
        <taxon>Chitinophagaceae</taxon>
        <taxon>Chitinophaga</taxon>
    </lineage>
</organism>
<evidence type="ECO:0000313" key="4">
    <source>
        <dbReference type="Proteomes" id="UP000278351"/>
    </source>
</evidence>
<feature type="compositionally biased region" description="Basic residues" evidence="1">
    <location>
        <begin position="293"/>
        <end position="303"/>
    </location>
</feature>
<sequence length="303" mass="34059">MCNKQGAEVLATEGVRGYDYKLMAEDFIGQAAQRPTKKQACFHAVLSFHPHEKPEDSRIVSIAREYLQEIGIANTQFAITKHTDKAHLHVHLIANMVNNEARSIKDNHIGLRGKKAAQQLTLKHGLIVAERKNLALTHQEALDQSEANRYKIYTAIMESLPKCRNLEELKARLKTYGIEVLYKFKGQTQERQGISFRLEKDVFKGSKVDRSFSLGNLEKTLSQGQRQNPSQAMGATNPIPLSGHGVSNASNPAGQLAQELENIMLQSTGNLLSDLMKPEYVPQGVNPDLLREARKKKKRKRLR</sequence>
<proteinExistence type="predicted"/>
<feature type="compositionally biased region" description="Polar residues" evidence="1">
    <location>
        <begin position="221"/>
        <end position="234"/>
    </location>
</feature>